<evidence type="ECO:0000313" key="3">
    <source>
        <dbReference type="EMBL" id="CAF4243949.1"/>
    </source>
</evidence>
<protein>
    <recommendedName>
        <fullName evidence="1">Protein kinase domain-containing protein</fullName>
    </recommendedName>
</protein>
<comment type="caution">
    <text evidence="2">The sequence shown here is derived from an EMBL/GenBank/DDBJ whole genome shotgun (WGS) entry which is preliminary data.</text>
</comment>
<organism evidence="2 4">
    <name type="scientific">Didymodactylos carnosus</name>
    <dbReference type="NCBI Taxonomy" id="1234261"/>
    <lineage>
        <taxon>Eukaryota</taxon>
        <taxon>Metazoa</taxon>
        <taxon>Spiralia</taxon>
        <taxon>Gnathifera</taxon>
        <taxon>Rotifera</taxon>
        <taxon>Eurotatoria</taxon>
        <taxon>Bdelloidea</taxon>
        <taxon>Philodinida</taxon>
        <taxon>Philodinidae</taxon>
        <taxon>Didymodactylos</taxon>
    </lineage>
</organism>
<proteinExistence type="predicted"/>
<accession>A0A8S2FFB4</accession>
<dbReference type="GO" id="GO:0004672">
    <property type="term" value="F:protein kinase activity"/>
    <property type="evidence" value="ECO:0007669"/>
    <property type="project" value="InterPro"/>
</dbReference>
<evidence type="ECO:0000259" key="1">
    <source>
        <dbReference type="PROSITE" id="PS50011"/>
    </source>
</evidence>
<feature type="domain" description="Protein kinase" evidence="1">
    <location>
        <begin position="1"/>
        <end position="139"/>
    </location>
</feature>
<dbReference type="GO" id="GO:0005524">
    <property type="term" value="F:ATP binding"/>
    <property type="evidence" value="ECO:0007669"/>
    <property type="project" value="InterPro"/>
</dbReference>
<dbReference type="InterPro" id="IPR011009">
    <property type="entry name" value="Kinase-like_dom_sf"/>
</dbReference>
<dbReference type="PROSITE" id="PS50011">
    <property type="entry name" value="PROTEIN_KINASE_DOM"/>
    <property type="match status" value="1"/>
</dbReference>
<dbReference type="Pfam" id="PF00069">
    <property type="entry name" value="Pkinase"/>
    <property type="match status" value="1"/>
</dbReference>
<dbReference type="EMBL" id="CAJNOK010029528">
    <property type="protein sequence ID" value="CAF1448841.1"/>
    <property type="molecule type" value="Genomic_DNA"/>
</dbReference>
<gene>
    <name evidence="2" type="ORF">OVA965_LOCUS34744</name>
    <name evidence="3" type="ORF">TMI583_LOCUS35684</name>
</gene>
<dbReference type="SUPFAM" id="SSF56112">
    <property type="entry name" value="Protein kinase-like (PK-like)"/>
    <property type="match status" value="1"/>
</dbReference>
<sequence length="139" mass="16213">MKESHRISTDLYAFSINKNELKVIQTLPLVQSKQRIDIIQYLYDCHVIHSDLRPQNLMTSSNLQQLKLIDFGFATSYEINEITKEFPVAGTIIYAGHEFLTFYSNLSLNSLCSPFYHYERTFDLKCALNIIMYMNDDVV</sequence>
<dbReference type="InterPro" id="IPR000719">
    <property type="entry name" value="Prot_kinase_dom"/>
</dbReference>
<evidence type="ECO:0000313" key="2">
    <source>
        <dbReference type="EMBL" id="CAF1448841.1"/>
    </source>
</evidence>
<dbReference type="AlphaFoldDB" id="A0A8S2FFB4"/>
<name>A0A8S2FFB4_9BILA</name>
<dbReference type="EMBL" id="CAJOBA010051361">
    <property type="protein sequence ID" value="CAF4243949.1"/>
    <property type="molecule type" value="Genomic_DNA"/>
</dbReference>
<dbReference type="Proteomes" id="UP000677228">
    <property type="component" value="Unassembled WGS sequence"/>
</dbReference>
<reference evidence="2" key="1">
    <citation type="submission" date="2021-02" db="EMBL/GenBank/DDBJ databases">
        <authorList>
            <person name="Nowell W R."/>
        </authorList>
    </citation>
    <scope>NUCLEOTIDE SEQUENCE</scope>
</reference>
<dbReference type="Gene3D" id="1.10.510.10">
    <property type="entry name" value="Transferase(Phosphotransferase) domain 1"/>
    <property type="match status" value="1"/>
</dbReference>
<evidence type="ECO:0000313" key="4">
    <source>
        <dbReference type="Proteomes" id="UP000677228"/>
    </source>
</evidence>
<dbReference type="Proteomes" id="UP000682733">
    <property type="component" value="Unassembled WGS sequence"/>
</dbReference>